<dbReference type="SMART" id="SM00304">
    <property type="entry name" value="HAMP"/>
    <property type="match status" value="1"/>
</dbReference>
<dbReference type="PANTHER" id="PTHR33121">
    <property type="entry name" value="CYCLIC DI-GMP PHOSPHODIESTERASE PDEF"/>
    <property type="match status" value="1"/>
</dbReference>
<feature type="domain" description="HAMP" evidence="3">
    <location>
        <begin position="294"/>
        <end position="347"/>
    </location>
</feature>
<dbReference type="InterPro" id="IPR029787">
    <property type="entry name" value="Nucleotide_cyclase"/>
</dbReference>
<dbReference type="PROSITE" id="PS50887">
    <property type="entry name" value="GGDEF"/>
    <property type="match status" value="1"/>
</dbReference>
<dbReference type="InterPro" id="IPR043128">
    <property type="entry name" value="Rev_trsase/Diguanyl_cyclase"/>
</dbReference>
<dbReference type="SMART" id="SM00267">
    <property type="entry name" value="GGDEF"/>
    <property type="match status" value="1"/>
</dbReference>
<evidence type="ECO:0000256" key="1">
    <source>
        <dbReference type="SAM" id="Phobius"/>
    </source>
</evidence>
<evidence type="ECO:0000313" key="6">
    <source>
        <dbReference type="Proteomes" id="UP001234343"/>
    </source>
</evidence>
<dbReference type="PANTHER" id="PTHR33121:SF71">
    <property type="entry name" value="OXYGEN SENSOR PROTEIN DOSP"/>
    <property type="match status" value="1"/>
</dbReference>
<gene>
    <name evidence="5" type="ORF">QTP81_08065</name>
</gene>
<keyword evidence="1" id="KW-0472">Membrane</keyword>
<dbReference type="InterPro" id="IPR000160">
    <property type="entry name" value="GGDEF_dom"/>
</dbReference>
<dbReference type="CDD" id="cd06225">
    <property type="entry name" value="HAMP"/>
    <property type="match status" value="1"/>
</dbReference>
<evidence type="ECO:0000259" key="4">
    <source>
        <dbReference type="PROSITE" id="PS50887"/>
    </source>
</evidence>
<sequence length="773" mass="85527">MASYTLNKHIFRLSAGLVLLCTTAILFSVWSSTIEHAKRQLSDTLEVAQSVVVEIMGNREEQLFNSASVLTDDFGFKQAVASGDANTIESVLLNHGARVEADLMALLSLDGMVTQATLDDIEQQTTLVSSELIAETLQVGGATSVVLINQRLYQILLLTVDAPRPIAIAMIGFELDMAFLERLKAITLLETTMSVKQGDDLLFRRTTLNDLQTVTSTSSDIESLSWLSLVTLNNNHFVSQEFSLLSDEDYQVTIGLSDNIERLFNEFNDLQITITLIAATCLALSLLFGAAVAKRLSRPLLRLSMISQKIAAGDYEQAIDIRSRTTEIADLTGSFMSMQSNIKEREAQIKFQASHDILTGLLNRYAINDVINQQFDSGAEFQVIGVNILGFRGINDVFGHHNGDSCLQVIATRLQALGGQAARLNGGEFLWLPEQIQSQRRLHEIQRELHQPIEVEGVVIQLRVAIGEVLCPTDSADTTTLLKHLTITLDQARTESSLMVRYCADFEAQYTRRITIITALKEALVTGSELSLVYQPKLHMSSLSITHVEALLRWNSVSLGFVPPDEFIAVAEQSGLIKDVTHWVINRAISDVQAMKQQGVNVCVAINLAASDILNDDLLPMIIDKSMQAGLTNENLAFEITESDLVADHQLAIQQLSRYREAGYSLAIDDFGTGYSSMAYLKNLPVTDLKIDKSFVLKLANNESDQQIVQTIIGLAHSFGLQVIAEGVEDKASLALLNHWKCEYAQGYFISRPAPLNEIIVWIQKYKDLPWSD</sequence>
<dbReference type="Gene3D" id="6.10.340.10">
    <property type="match status" value="1"/>
</dbReference>
<reference evidence="5 6" key="1">
    <citation type="submission" date="2023-06" db="EMBL/GenBank/DDBJ databases">
        <title>Alteromonas sp. ASW11-36 isolated from intertidal sand.</title>
        <authorList>
            <person name="Li Y."/>
        </authorList>
    </citation>
    <scope>NUCLEOTIDE SEQUENCE [LARGE SCALE GENOMIC DNA]</scope>
    <source>
        <strain evidence="5 6">ASW11-36</strain>
    </source>
</reference>
<dbReference type="SUPFAM" id="SSF158472">
    <property type="entry name" value="HAMP domain-like"/>
    <property type="match status" value="1"/>
</dbReference>
<dbReference type="Gene3D" id="3.20.20.450">
    <property type="entry name" value="EAL domain"/>
    <property type="match status" value="1"/>
</dbReference>
<dbReference type="CDD" id="cd01948">
    <property type="entry name" value="EAL"/>
    <property type="match status" value="1"/>
</dbReference>
<dbReference type="InterPro" id="IPR001633">
    <property type="entry name" value="EAL_dom"/>
</dbReference>
<evidence type="ECO:0000259" key="3">
    <source>
        <dbReference type="PROSITE" id="PS50885"/>
    </source>
</evidence>
<dbReference type="EMBL" id="JAUCBP010000007">
    <property type="protein sequence ID" value="MDM7860548.1"/>
    <property type="molecule type" value="Genomic_DNA"/>
</dbReference>
<feature type="transmembrane region" description="Helical" evidence="1">
    <location>
        <begin position="272"/>
        <end position="293"/>
    </location>
</feature>
<evidence type="ECO:0000259" key="2">
    <source>
        <dbReference type="PROSITE" id="PS50883"/>
    </source>
</evidence>
<feature type="domain" description="GGDEF" evidence="4">
    <location>
        <begin position="379"/>
        <end position="505"/>
    </location>
</feature>
<dbReference type="SUPFAM" id="SSF141868">
    <property type="entry name" value="EAL domain-like"/>
    <property type="match status" value="1"/>
</dbReference>
<evidence type="ECO:0000313" key="5">
    <source>
        <dbReference type="EMBL" id="MDM7860548.1"/>
    </source>
</evidence>
<name>A0ABT7SWI0_9ALTE</name>
<dbReference type="InterPro" id="IPR050706">
    <property type="entry name" value="Cyclic-di-GMP_PDE-like"/>
</dbReference>
<proteinExistence type="predicted"/>
<dbReference type="NCBIfam" id="TIGR00254">
    <property type="entry name" value="GGDEF"/>
    <property type="match status" value="1"/>
</dbReference>
<feature type="domain" description="EAL" evidence="2">
    <location>
        <begin position="513"/>
        <end position="767"/>
    </location>
</feature>
<dbReference type="PROSITE" id="PS50883">
    <property type="entry name" value="EAL"/>
    <property type="match status" value="1"/>
</dbReference>
<dbReference type="Pfam" id="PF00563">
    <property type="entry name" value="EAL"/>
    <property type="match status" value="1"/>
</dbReference>
<dbReference type="InterPro" id="IPR003660">
    <property type="entry name" value="HAMP_dom"/>
</dbReference>
<dbReference type="Proteomes" id="UP001234343">
    <property type="component" value="Unassembled WGS sequence"/>
</dbReference>
<dbReference type="RefSeq" id="WP_289364843.1">
    <property type="nucleotide sequence ID" value="NZ_JAUCBP010000007.1"/>
</dbReference>
<accession>A0ABT7SWI0</accession>
<dbReference type="SMART" id="SM00052">
    <property type="entry name" value="EAL"/>
    <property type="match status" value="1"/>
</dbReference>
<dbReference type="Pfam" id="PF00672">
    <property type="entry name" value="HAMP"/>
    <property type="match status" value="1"/>
</dbReference>
<dbReference type="InterPro" id="IPR035919">
    <property type="entry name" value="EAL_sf"/>
</dbReference>
<organism evidence="5 6">
    <name type="scientific">Alteromonas arenosi</name>
    <dbReference type="NCBI Taxonomy" id="3055817"/>
    <lineage>
        <taxon>Bacteria</taxon>
        <taxon>Pseudomonadati</taxon>
        <taxon>Pseudomonadota</taxon>
        <taxon>Gammaproteobacteria</taxon>
        <taxon>Alteromonadales</taxon>
        <taxon>Alteromonadaceae</taxon>
        <taxon>Alteromonas/Salinimonas group</taxon>
        <taxon>Alteromonas</taxon>
    </lineage>
</organism>
<keyword evidence="1" id="KW-0812">Transmembrane</keyword>
<dbReference type="Gene3D" id="3.30.70.270">
    <property type="match status" value="1"/>
</dbReference>
<dbReference type="SUPFAM" id="SSF55073">
    <property type="entry name" value="Nucleotide cyclase"/>
    <property type="match status" value="1"/>
</dbReference>
<keyword evidence="1" id="KW-1133">Transmembrane helix</keyword>
<dbReference type="CDD" id="cd01949">
    <property type="entry name" value="GGDEF"/>
    <property type="match status" value="1"/>
</dbReference>
<comment type="caution">
    <text evidence="5">The sequence shown here is derived from an EMBL/GenBank/DDBJ whole genome shotgun (WGS) entry which is preliminary data.</text>
</comment>
<keyword evidence="6" id="KW-1185">Reference proteome</keyword>
<dbReference type="Pfam" id="PF00990">
    <property type="entry name" value="GGDEF"/>
    <property type="match status" value="1"/>
</dbReference>
<dbReference type="PROSITE" id="PS50885">
    <property type="entry name" value="HAMP"/>
    <property type="match status" value="1"/>
</dbReference>
<protein>
    <submittedName>
        <fullName evidence="5">EAL domain-containing protein</fullName>
    </submittedName>
</protein>